<comment type="caution">
    <text evidence="7">The sequence shown here is derived from an EMBL/GenBank/DDBJ whole genome shotgun (WGS) entry which is preliminary data.</text>
</comment>
<dbReference type="GO" id="GO:0015729">
    <property type="term" value="P:oxaloacetate transport"/>
    <property type="evidence" value="ECO:0007669"/>
    <property type="project" value="TreeGrafter"/>
</dbReference>
<dbReference type="OrthoDB" id="6493944at2759"/>
<feature type="transmembrane region" description="Helical" evidence="6">
    <location>
        <begin position="144"/>
        <end position="167"/>
    </location>
</feature>
<keyword evidence="11" id="KW-1185">Reference proteome</keyword>
<dbReference type="PANTHER" id="PTHR10283:SF82">
    <property type="entry name" value="SOLUTE CARRIER FAMILY 13 MEMBER 2"/>
    <property type="match status" value="1"/>
</dbReference>
<dbReference type="PANTHER" id="PTHR10283">
    <property type="entry name" value="SOLUTE CARRIER FAMILY 13 MEMBER"/>
    <property type="match status" value="1"/>
</dbReference>
<evidence type="ECO:0000256" key="5">
    <source>
        <dbReference type="ARBA" id="ARBA00023136"/>
    </source>
</evidence>
<evidence type="ECO:0000256" key="6">
    <source>
        <dbReference type="SAM" id="Phobius"/>
    </source>
</evidence>
<dbReference type="GO" id="GO:0015141">
    <property type="term" value="F:succinate transmembrane transporter activity"/>
    <property type="evidence" value="ECO:0007669"/>
    <property type="project" value="TreeGrafter"/>
</dbReference>
<evidence type="ECO:0000313" key="11">
    <source>
        <dbReference type="Proteomes" id="UP000663829"/>
    </source>
</evidence>
<dbReference type="Proteomes" id="UP000681722">
    <property type="component" value="Unassembled WGS sequence"/>
</dbReference>
<feature type="transmembrane region" description="Helical" evidence="6">
    <location>
        <begin position="233"/>
        <end position="256"/>
    </location>
</feature>
<dbReference type="EMBL" id="CAJOBC010003028">
    <property type="protein sequence ID" value="CAF3763673.1"/>
    <property type="molecule type" value="Genomic_DNA"/>
</dbReference>
<dbReference type="Pfam" id="PF00939">
    <property type="entry name" value="Na_sulph_symp"/>
    <property type="match status" value="1"/>
</dbReference>
<dbReference type="EMBL" id="CAJNOK010007588">
    <property type="protein sequence ID" value="CAF1038628.1"/>
    <property type="molecule type" value="Genomic_DNA"/>
</dbReference>
<dbReference type="EMBL" id="CAJNOQ010003027">
    <property type="protein sequence ID" value="CAF0991701.1"/>
    <property type="molecule type" value="Genomic_DNA"/>
</dbReference>
<feature type="transmembrane region" description="Helical" evidence="6">
    <location>
        <begin position="203"/>
        <end position="221"/>
    </location>
</feature>
<evidence type="ECO:0000256" key="2">
    <source>
        <dbReference type="ARBA" id="ARBA00006772"/>
    </source>
</evidence>
<gene>
    <name evidence="7" type="ORF">GPM918_LOCUS13287</name>
    <name evidence="8" type="ORF">OVA965_LOCUS16365</name>
    <name evidence="9" type="ORF">SRO942_LOCUS13290</name>
    <name evidence="10" type="ORF">TMI583_LOCUS16374</name>
</gene>
<evidence type="ECO:0000313" key="8">
    <source>
        <dbReference type="EMBL" id="CAF1038628.1"/>
    </source>
</evidence>
<keyword evidence="5 6" id="KW-0472">Membrane</keyword>
<evidence type="ECO:0000313" key="9">
    <source>
        <dbReference type="EMBL" id="CAF3763673.1"/>
    </source>
</evidence>
<comment type="subcellular location">
    <subcellularLocation>
        <location evidence="1">Membrane</location>
        <topology evidence="1">Multi-pass membrane protein</topology>
    </subcellularLocation>
</comment>
<sequence>MLPVAIAITDELERHDKQFHERSKEIRQPTAAVIEILDLTKADIPSEHLTKEIIADASHIENSNGVIPVVHRKLPFFRTRKRLASLDHEKKYAQLKKGFLLSVAYSSTIGGLSSLVGTAPNVLVKGFADDRYSGTDFKITFQNFLSFALPAAVIMLVFCWMWLQLLFNTKELFQWRITNELREAQNDLHNMLRQQYKDLGTPSWSECSVAVIFVMLVLLWVTKDFDSTPGWDIIFRSKYISDGTVALFIGVLPMILPNKNPFKKDWHYQPIIKWTDLAKNMPWGALILLGAGLAIAEAFQVSKLSESMAEVLSFISAAPMAAVILAVIIISGLFTEVTSNLSTATPPNAIVFASGELRVWDMMKAGIVMNIIGFLVVFFAATTWMPKVYNLNDESIALFFSINVTNVKGLNKLSPHK</sequence>
<name>A0A814G928_9BILA</name>
<dbReference type="Proteomes" id="UP000677228">
    <property type="component" value="Unassembled WGS sequence"/>
</dbReference>
<dbReference type="InterPro" id="IPR001898">
    <property type="entry name" value="SLC13A/DASS"/>
</dbReference>
<dbReference type="GO" id="GO:0015137">
    <property type="term" value="F:citrate transmembrane transporter activity"/>
    <property type="evidence" value="ECO:0007669"/>
    <property type="project" value="TreeGrafter"/>
</dbReference>
<feature type="transmembrane region" description="Helical" evidence="6">
    <location>
        <begin position="99"/>
        <end position="124"/>
    </location>
</feature>
<reference evidence="7" key="1">
    <citation type="submission" date="2021-02" db="EMBL/GenBank/DDBJ databases">
        <authorList>
            <person name="Nowell W R."/>
        </authorList>
    </citation>
    <scope>NUCLEOTIDE SEQUENCE</scope>
</reference>
<evidence type="ECO:0000313" key="7">
    <source>
        <dbReference type="EMBL" id="CAF0991701.1"/>
    </source>
</evidence>
<dbReference type="Proteomes" id="UP000682733">
    <property type="component" value="Unassembled WGS sequence"/>
</dbReference>
<dbReference type="GO" id="GO:0017153">
    <property type="term" value="F:sodium:dicarboxylate symporter activity"/>
    <property type="evidence" value="ECO:0007669"/>
    <property type="project" value="TreeGrafter"/>
</dbReference>
<dbReference type="AlphaFoldDB" id="A0A814G928"/>
<organism evidence="7 11">
    <name type="scientific">Didymodactylos carnosus</name>
    <dbReference type="NCBI Taxonomy" id="1234261"/>
    <lineage>
        <taxon>Eukaryota</taxon>
        <taxon>Metazoa</taxon>
        <taxon>Spiralia</taxon>
        <taxon>Gnathifera</taxon>
        <taxon>Rotifera</taxon>
        <taxon>Eurotatoria</taxon>
        <taxon>Bdelloidea</taxon>
        <taxon>Philodinida</taxon>
        <taxon>Philodinidae</taxon>
        <taxon>Didymodactylos</taxon>
    </lineage>
</organism>
<dbReference type="Proteomes" id="UP000663829">
    <property type="component" value="Unassembled WGS sequence"/>
</dbReference>
<dbReference type="GO" id="GO:0015741">
    <property type="term" value="P:fumarate transport"/>
    <property type="evidence" value="ECO:0007669"/>
    <property type="project" value="TreeGrafter"/>
</dbReference>
<evidence type="ECO:0000313" key="10">
    <source>
        <dbReference type="EMBL" id="CAF3806806.1"/>
    </source>
</evidence>
<keyword evidence="3 6" id="KW-0812">Transmembrane</keyword>
<feature type="transmembrane region" description="Helical" evidence="6">
    <location>
        <begin position="277"/>
        <end position="299"/>
    </location>
</feature>
<dbReference type="EMBL" id="CAJOBA010007599">
    <property type="protein sequence ID" value="CAF3806806.1"/>
    <property type="molecule type" value="Genomic_DNA"/>
</dbReference>
<comment type="similarity">
    <text evidence="2">Belongs to the SLC13A/DASS transporter (TC 2.A.47) family. NADC subfamily.</text>
</comment>
<dbReference type="GO" id="GO:0005886">
    <property type="term" value="C:plasma membrane"/>
    <property type="evidence" value="ECO:0007669"/>
    <property type="project" value="TreeGrafter"/>
</dbReference>
<protein>
    <submittedName>
        <fullName evidence="7">Uncharacterized protein</fullName>
    </submittedName>
</protein>
<evidence type="ECO:0000256" key="1">
    <source>
        <dbReference type="ARBA" id="ARBA00004141"/>
    </source>
</evidence>
<feature type="transmembrane region" description="Helical" evidence="6">
    <location>
        <begin position="311"/>
        <end position="334"/>
    </location>
</feature>
<proteinExistence type="inferred from homology"/>
<evidence type="ECO:0000256" key="4">
    <source>
        <dbReference type="ARBA" id="ARBA00022989"/>
    </source>
</evidence>
<keyword evidence="4 6" id="KW-1133">Transmembrane helix</keyword>
<feature type="transmembrane region" description="Helical" evidence="6">
    <location>
        <begin position="367"/>
        <end position="385"/>
    </location>
</feature>
<evidence type="ECO:0000256" key="3">
    <source>
        <dbReference type="ARBA" id="ARBA00022692"/>
    </source>
</evidence>
<accession>A0A814G928</accession>